<feature type="transmembrane region" description="Helical" evidence="7">
    <location>
        <begin position="24"/>
        <end position="43"/>
    </location>
</feature>
<dbReference type="EMBL" id="PNHK01000568">
    <property type="protein sequence ID" value="PMD00310.1"/>
    <property type="molecule type" value="Genomic_DNA"/>
</dbReference>
<evidence type="ECO:0000256" key="3">
    <source>
        <dbReference type="ARBA" id="ARBA00022475"/>
    </source>
</evidence>
<evidence type="ECO:0000256" key="4">
    <source>
        <dbReference type="ARBA" id="ARBA00022692"/>
    </source>
</evidence>
<evidence type="ECO:0000313" key="10">
    <source>
        <dbReference type="Proteomes" id="UP000235598"/>
    </source>
</evidence>
<dbReference type="AlphaFoldDB" id="A0A2N6VIT0"/>
<feature type="transmembrane region" description="Helical" evidence="7">
    <location>
        <begin position="96"/>
        <end position="115"/>
    </location>
</feature>
<evidence type="ECO:0000256" key="5">
    <source>
        <dbReference type="ARBA" id="ARBA00022989"/>
    </source>
</evidence>
<keyword evidence="6 7" id="KW-0472">Membrane</keyword>
<dbReference type="Pfam" id="PF02554">
    <property type="entry name" value="CstA"/>
    <property type="match status" value="1"/>
</dbReference>
<name>A0A2N6VIT0_9MICO</name>
<evidence type="ECO:0000313" key="9">
    <source>
        <dbReference type="EMBL" id="PMD00310.1"/>
    </source>
</evidence>
<evidence type="ECO:0000256" key="7">
    <source>
        <dbReference type="SAM" id="Phobius"/>
    </source>
</evidence>
<comment type="similarity">
    <text evidence="2">Belongs to the peptide transporter carbon starvation (CstA) (TC 2.A.114) family.</text>
</comment>
<dbReference type="PANTHER" id="PTHR30252:SF0">
    <property type="entry name" value="PEPTIDE TRANSPORTER CSTA"/>
    <property type="match status" value="1"/>
</dbReference>
<organism evidence="9 10">
    <name type="scientific">Brevibacterium paucivorans</name>
    <dbReference type="NCBI Taxonomy" id="170994"/>
    <lineage>
        <taxon>Bacteria</taxon>
        <taxon>Bacillati</taxon>
        <taxon>Actinomycetota</taxon>
        <taxon>Actinomycetes</taxon>
        <taxon>Micrococcales</taxon>
        <taxon>Brevibacteriaceae</taxon>
        <taxon>Brevibacterium</taxon>
    </lineage>
</organism>
<dbReference type="GO" id="GO:0005886">
    <property type="term" value="C:plasma membrane"/>
    <property type="evidence" value="ECO:0007669"/>
    <property type="project" value="UniProtKB-SubCell"/>
</dbReference>
<feature type="transmembrane region" description="Helical" evidence="7">
    <location>
        <begin position="63"/>
        <end position="84"/>
    </location>
</feature>
<sequence>AVIPTWGAIAVALCIGQAIYRLKWNLPIVSIVGVVVLYALIILGDKFPIVLPETIMGMSAQAFWIVVLFLYAGVASLLPVWMLLQPRDYINGLQLFIGLGILYAAIIISAPTVLLDPVAS</sequence>
<dbReference type="InterPro" id="IPR003706">
    <property type="entry name" value="CstA_N"/>
</dbReference>
<evidence type="ECO:0000256" key="6">
    <source>
        <dbReference type="ARBA" id="ARBA00023136"/>
    </source>
</evidence>
<protein>
    <submittedName>
        <fullName evidence="9">Carbon starvation protein A</fullName>
    </submittedName>
</protein>
<dbReference type="GO" id="GO:0009267">
    <property type="term" value="P:cellular response to starvation"/>
    <property type="evidence" value="ECO:0007669"/>
    <property type="project" value="InterPro"/>
</dbReference>
<dbReference type="InterPro" id="IPR051605">
    <property type="entry name" value="CstA"/>
</dbReference>
<gene>
    <name evidence="9" type="ORF">CJ199_15090</name>
</gene>
<evidence type="ECO:0000259" key="8">
    <source>
        <dbReference type="Pfam" id="PF02554"/>
    </source>
</evidence>
<keyword evidence="3" id="KW-1003">Cell membrane</keyword>
<reference evidence="9 10" key="1">
    <citation type="submission" date="2017-09" db="EMBL/GenBank/DDBJ databases">
        <title>Bacterial strain isolated from the female urinary microbiota.</title>
        <authorList>
            <person name="Thomas-White K."/>
            <person name="Kumar N."/>
            <person name="Forster S."/>
            <person name="Putonti C."/>
            <person name="Lawley T."/>
            <person name="Wolfe A.J."/>
        </authorList>
    </citation>
    <scope>NUCLEOTIDE SEQUENCE [LARGE SCALE GENOMIC DNA]</scope>
    <source>
        <strain evidence="9 10">UMB1301</strain>
    </source>
</reference>
<accession>A0A2N6VIT0</accession>
<dbReference type="PANTHER" id="PTHR30252">
    <property type="entry name" value="INNER MEMBRANE PEPTIDE TRANSPORTER"/>
    <property type="match status" value="1"/>
</dbReference>
<dbReference type="Proteomes" id="UP000235598">
    <property type="component" value="Unassembled WGS sequence"/>
</dbReference>
<feature type="non-terminal residue" evidence="9">
    <location>
        <position position="1"/>
    </location>
</feature>
<evidence type="ECO:0000256" key="1">
    <source>
        <dbReference type="ARBA" id="ARBA00004651"/>
    </source>
</evidence>
<keyword evidence="4 7" id="KW-0812">Transmembrane</keyword>
<evidence type="ECO:0000256" key="2">
    <source>
        <dbReference type="ARBA" id="ARBA00007755"/>
    </source>
</evidence>
<proteinExistence type="inferred from homology"/>
<dbReference type="RefSeq" id="WP_308409995.1">
    <property type="nucleotide sequence ID" value="NZ_PNHK01000568.1"/>
</dbReference>
<comment type="subcellular location">
    <subcellularLocation>
        <location evidence="1">Cell membrane</location>
        <topology evidence="1">Multi-pass membrane protein</topology>
    </subcellularLocation>
</comment>
<feature type="non-terminal residue" evidence="9">
    <location>
        <position position="120"/>
    </location>
</feature>
<keyword evidence="5 7" id="KW-1133">Transmembrane helix</keyword>
<comment type="caution">
    <text evidence="9">The sequence shown here is derived from an EMBL/GenBank/DDBJ whole genome shotgun (WGS) entry which is preliminary data.</text>
</comment>
<feature type="domain" description="CstA N-terminal" evidence="8">
    <location>
        <begin position="8"/>
        <end position="118"/>
    </location>
</feature>